<dbReference type="EMBL" id="KI630240">
    <property type="protein sequence ID" value="EYU43621.1"/>
    <property type="molecule type" value="Genomic_DNA"/>
</dbReference>
<name>A0A022RUF7_ERYGU</name>
<evidence type="ECO:0000313" key="5">
    <source>
        <dbReference type="Proteomes" id="UP000030748"/>
    </source>
</evidence>
<dbReference type="STRING" id="4155.A0A022RUF7"/>
<protein>
    <recommendedName>
        <fullName evidence="6">Anaphase-promoting complex subunit 4 WD40 domain-containing protein</fullName>
    </recommendedName>
</protein>
<feature type="repeat" description="WD" evidence="3">
    <location>
        <begin position="112"/>
        <end position="143"/>
    </location>
</feature>
<evidence type="ECO:0008006" key="6">
    <source>
        <dbReference type="Google" id="ProtNLM"/>
    </source>
</evidence>
<dbReference type="SUPFAM" id="SSF50978">
    <property type="entry name" value="WD40 repeat-like"/>
    <property type="match status" value="1"/>
</dbReference>
<keyword evidence="2" id="KW-0677">Repeat</keyword>
<proteinExistence type="predicted"/>
<dbReference type="PANTHER" id="PTHR44472:SF1">
    <property type="entry name" value="DDB1 AND CUL4 ASSOCIATED FACTOR 4"/>
    <property type="match status" value="1"/>
</dbReference>
<dbReference type="PROSITE" id="PS50082">
    <property type="entry name" value="WD_REPEATS_2"/>
    <property type="match status" value="1"/>
</dbReference>
<dbReference type="InterPro" id="IPR001680">
    <property type="entry name" value="WD40_rpt"/>
</dbReference>
<dbReference type="InterPro" id="IPR015943">
    <property type="entry name" value="WD40/YVTN_repeat-like_dom_sf"/>
</dbReference>
<gene>
    <name evidence="4" type="ORF">MIMGU_mgv1a018935mg</name>
</gene>
<reference evidence="4 5" key="1">
    <citation type="journal article" date="2013" name="Proc. Natl. Acad. Sci. U.S.A.">
        <title>Fine-scale variation in meiotic recombination in Mimulus inferred from population shotgun sequencing.</title>
        <authorList>
            <person name="Hellsten U."/>
            <person name="Wright K.M."/>
            <person name="Jenkins J."/>
            <person name="Shu S."/>
            <person name="Yuan Y."/>
            <person name="Wessler S.R."/>
            <person name="Schmutz J."/>
            <person name="Willis J.H."/>
            <person name="Rokhsar D.S."/>
        </authorList>
    </citation>
    <scope>NUCLEOTIDE SEQUENCE [LARGE SCALE GENOMIC DNA]</scope>
    <source>
        <strain evidence="5">cv. DUN x IM62</strain>
    </source>
</reference>
<dbReference type="Proteomes" id="UP000030748">
    <property type="component" value="Unassembled WGS sequence"/>
</dbReference>
<evidence type="ECO:0000256" key="1">
    <source>
        <dbReference type="ARBA" id="ARBA00022574"/>
    </source>
</evidence>
<accession>A0A022RUF7</accession>
<dbReference type="AlphaFoldDB" id="A0A022RUF7"/>
<dbReference type="PANTHER" id="PTHR44472">
    <property type="entry name" value="DDB1- AND CUL4-ASSOCIATED FACTOR 4-RELATED"/>
    <property type="match status" value="1"/>
</dbReference>
<dbReference type="Pfam" id="PF23761">
    <property type="entry name" value="Beta-prop_DCAF4"/>
    <property type="match status" value="1"/>
</dbReference>
<keyword evidence="1 3" id="KW-0853">WD repeat</keyword>
<evidence type="ECO:0000256" key="2">
    <source>
        <dbReference type="ARBA" id="ARBA00022737"/>
    </source>
</evidence>
<keyword evidence="5" id="KW-1185">Reference proteome</keyword>
<evidence type="ECO:0000256" key="3">
    <source>
        <dbReference type="PROSITE-ProRule" id="PRU00221"/>
    </source>
</evidence>
<dbReference type="Gene3D" id="2.130.10.10">
    <property type="entry name" value="YVTN repeat-like/Quinoprotein amine dehydrogenase"/>
    <property type="match status" value="1"/>
</dbReference>
<dbReference type="InterPro" id="IPR036322">
    <property type="entry name" value="WD40_repeat_dom_sf"/>
</dbReference>
<sequence length="190" mass="21858">MADTSSTWAFDCKSDVFSLQLNQSGNSMLCGLRNGKIVTVDTRQRQFCFSLCEALIFLNFSLEFLTSLEHWDQYFLASSMDGSMKLYDRRLTHRGAVQSYEGNVNSHTRIQLGVDPAEKVVMSGGEDCNMRMWNIKSGELLLRDRFMDSIPSAVCWSTSREKEKTRSYWEEHGMGAWVGSYEGIFYMDWL</sequence>
<dbReference type="InterPro" id="IPR052254">
    <property type="entry name" value="CUL4-DDB1_E3_ligase_receptor"/>
</dbReference>
<evidence type="ECO:0000313" key="4">
    <source>
        <dbReference type="EMBL" id="EYU43621.1"/>
    </source>
</evidence>
<dbReference type="eggNOG" id="KOG2695">
    <property type="taxonomic scope" value="Eukaryota"/>
</dbReference>
<organism evidence="4 5">
    <name type="scientific">Erythranthe guttata</name>
    <name type="common">Yellow monkey flower</name>
    <name type="synonym">Mimulus guttatus</name>
    <dbReference type="NCBI Taxonomy" id="4155"/>
    <lineage>
        <taxon>Eukaryota</taxon>
        <taxon>Viridiplantae</taxon>
        <taxon>Streptophyta</taxon>
        <taxon>Embryophyta</taxon>
        <taxon>Tracheophyta</taxon>
        <taxon>Spermatophyta</taxon>
        <taxon>Magnoliopsida</taxon>
        <taxon>eudicotyledons</taxon>
        <taxon>Gunneridae</taxon>
        <taxon>Pentapetalae</taxon>
        <taxon>asterids</taxon>
        <taxon>lamiids</taxon>
        <taxon>Lamiales</taxon>
        <taxon>Phrymaceae</taxon>
        <taxon>Erythranthe</taxon>
    </lineage>
</organism>